<dbReference type="GO" id="GO:0010945">
    <property type="term" value="F:coenzyme A diphosphatase activity"/>
    <property type="evidence" value="ECO:0007669"/>
    <property type="project" value="InterPro"/>
</dbReference>
<evidence type="ECO:0000256" key="6">
    <source>
        <dbReference type="ARBA" id="ARBA00023211"/>
    </source>
</evidence>
<dbReference type="PROSITE" id="PS51462">
    <property type="entry name" value="NUDIX"/>
    <property type="match status" value="1"/>
</dbReference>
<dbReference type="GO" id="GO:0046872">
    <property type="term" value="F:metal ion binding"/>
    <property type="evidence" value="ECO:0007669"/>
    <property type="project" value="UniProtKB-KW"/>
</dbReference>
<dbReference type="AlphaFoldDB" id="T2KLE8"/>
<evidence type="ECO:0000256" key="3">
    <source>
        <dbReference type="ARBA" id="ARBA00022723"/>
    </source>
</evidence>
<dbReference type="Pfam" id="PF00293">
    <property type="entry name" value="NUDIX"/>
    <property type="match status" value="1"/>
</dbReference>
<dbReference type="RefSeq" id="WP_038530138.1">
    <property type="nucleotide sequence ID" value="NZ_HG315671.1"/>
</dbReference>
<dbReference type="InterPro" id="IPR015797">
    <property type="entry name" value="NUDIX_hydrolase-like_dom_sf"/>
</dbReference>
<keyword evidence="3" id="KW-0479">Metal-binding</keyword>
<name>T2KLE8_FORAG</name>
<proteinExistence type="predicted"/>
<evidence type="ECO:0000259" key="7">
    <source>
        <dbReference type="PROSITE" id="PS51462"/>
    </source>
</evidence>
<keyword evidence="6" id="KW-0464">Manganese</keyword>
<dbReference type="PANTHER" id="PTHR12992">
    <property type="entry name" value="NUDIX HYDROLASE"/>
    <property type="match status" value="1"/>
</dbReference>
<dbReference type="Gene3D" id="3.90.79.10">
    <property type="entry name" value="Nucleoside Triphosphate Pyrophosphohydrolase"/>
    <property type="match status" value="1"/>
</dbReference>
<dbReference type="SUPFAM" id="SSF55811">
    <property type="entry name" value="Nudix"/>
    <property type="match status" value="1"/>
</dbReference>
<keyword evidence="9" id="KW-1185">Reference proteome</keyword>
<dbReference type="InterPro" id="IPR045121">
    <property type="entry name" value="CoAse"/>
</dbReference>
<comment type="cofactor">
    <cofactor evidence="1">
        <name>Mn(2+)</name>
        <dbReference type="ChEBI" id="CHEBI:29035"/>
    </cofactor>
</comment>
<dbReference type="PATRIC" id="fig|1347342.6.peg.2019"/>
<evidence type="ECO:0000313" key="9">
    <source>
        <dbReference type="Proteomes" id="UP000016160"/>
    </source>
</evidence>
<dbReference type="PANTHER" id="PTHR12992:SF11">
    <property type="entry name" value="MITOCHONDRIAL COENZYME A DIPHOSPHATASE NUDT8"/>
    <property type="match status" value="1"/>
</dbReference>
<feature type="domain" description="Nudix hydrolase" evidence="7">
    <location>
        <begin position="45"/>
        <end position="183"/>
    </location>
</feature>
<dbReference type="EMBL" id="HG315671">
    <property type="protein sequence ID" value="CDF79727.1"/>
    <property type="molecule type" value="Genomic_DNA"/>
</dbReference>
<sequence>MNFDDFIKLRSKIENIQLPAEASQFKMSPPFRKELLEENRIKMKTARKAAVMALFYPNQAYETMLVLILRNTYKGVHSAQIGFPGGKLELEDESLKSAAIRETFEEVGVREQDIEVWREISNLYIPPSHFLVQPYIGIVEKTPVFLKQDAEVKAIIEVPLTEFLNENSVVTKTVTTSYIEKIDVPAFVLQDYVVWGATAMMLSEVKDILKEVCYL</sequence>
<dbReference type="InterPro" id="IPR000086">
    <property type="entry name" value="NUDIX_hydrolase_dom"/>
</dbReference>
<keyword evidence="5" id="KW-0460">Magnesium</keyword>
<dbReference type="eggNOG" id="COG0494">
    <property type="taxonomic scope" value="Bacteria"/>
</dbReference>
<accession>T2KLE8</accession>
<dbReference type="OrthoDB" id="9802805at2"/>
<comment type="cofactor">
    <cofactor evidence="2">
        <name>Mg(2+)</name>
        <dbReference type="ChEBI" id="CHEBI:18420"/>
    </cofactor>
</comment>
<evidence type="ECO:0000256" key="2">
    <source>
        <dbReference type="ARBA" id="ARBA00001946"/>
    </source>
</evidence>
<protein>
    <submittedName>
        <fullName evidence="8">NUDIX hydrolase</fullName>
    </submittedName>
</protein>
<dbReference type="STRING" id="1347342.BN863_20150"/>
<evidence type="ECO:0000256" key="5">
    <source>
        <dbReference type="ARBA" id="ARBA00022842"/>
    </source>
</evidence>
<evidence type="ECO:0000313" key="8">
    <source>
        <dbReference type="EMBL" id="CDF79727.1"/>
    </source>
</evidence>
<dbReference type="CDD" id="cd03426">
    <property type="entry name" value="NUDIX_CoAse_Nudt7"/>
    <property type="match status" value="1"/>
</dbReference>
<reference evidence="8 9" key="1">
    <citation type="journal article" date="2013" name="Appl. Environ. Microbiol.">
        <title>The genome of the alga-associated marine flavobacterium Formosa agariphila KMM 3901T reveals a broad potential for degradation of algal polysaccharides.</title>
        <authorList>
            <person name="Mann A.J."/>
            <person name="Hahnke R.L."/>
            <person name="Huang S."/>
            <person name="Werner J."/>
            <person name="Xing P."/>
            <person name="Barbeyron T."/>
            <person name="Huettel B."/>
            <person name="Stueber K."/>
            <person name="Reinhardt R."/>
            <person name="Harder J."/>
            <person name="Gloeckner F.O."/>
            <person name="Amann R.I."/>
            <person name="Teeling H."/>
        </authorList>
    </citation>
    <scope>NUCLEOTIDE SEQUENCE [LARGE SCALE GENOMIC DNA]</scope>
    <source>
        <strain evidence="9">DSM 15362 / KCTC 12365 / LMG 23005 / KMM 3901</strain>
    </source>
</reference>
<gene>
    <name evidence="8" type="ORF">BN863_20150</name>
</gene>
<evidence type="ECO:0000256" key="4">
    <source>
        <dbReference type="ARBA" id="ARBA00022801"/>
    </source>
</evidence>
<evidence type="ECO:0000256" key="1">
    <source>
        <dbReference type="ARBA" id="ARBA00001936"/>
    </source>
</evidence>
<dbReference type="HOGENOM" id="CLU_040940_5_3_10"/>
<keyword evidence="4 8" id="KW-0378">Hydrolase</keyword>
<dbReference type="Proteomes" id="UP000016160">
    <property type="component" value="Chromosome"/>
</dbReference>
<organism evidence="8 9">
    <name type="scientific">Formosa agariphila (strain DSM 15362 / KCTC 12365 / LMG 23005 / KMM 3901 / M-2Alg 35-1)</name>
    <dbReference type="NCBI Taxonomy" id="1347342"/>
    <lineage>
        <taxon>Bacteria</taxon>
        <taxon>Pseudomonadati</taxon>
        <taxon>Bacteroidota</taxon>
        <taxon>Flavobacteriia</taxon>
        <taxon>Flavobacteriales</taxon>
        <taxon>Flavobacteriaceae</taxon>
        <taxon>Formosa</taxon>
    </lineage>
</organism>